<proteinExistence type="predicted"/>
<protein>
    <submittedName>
        <fullName evidence="2">Uncharacterized protein</fullName>
    </submittedName>
</protein>
<feature type="region of interest" description="Disordered" evidence="1">
    <location>
        <begin position="131"/>
        <end position="159"/>
    </location>
</feature>
<evidence type="ECO:0000256" key="1">
    <source>
        <dbReference type="SAM" id="MobiDB-lite"/>
    </source>
</evidence>
<dbReference type="Proteomes" id="UP000225706">
    <property type="component" value="Unassembled WGS sequence"/>
</dbReference>
<reference evidence="3" key="1">
    <citation type="journal article" date="2017" name="bioRxiv">
        <title>Comparative analysis of the genomes of Stylophora pistillata and Acropora digitifera provides evidence for extensive differences between species of corals.</title>
        <authorList>
            <person name="Voolstra C.R."/>
            <person name="Li Y."/>
            <person name="Liew Y.J."/>
            <person name="Baumgarten S."/>
            <person name="Zoccola D."/>
            <person name="Flot J.-F."/>
            <person name="Tambutte S."/>
            <person name="Allemand D."/>
            <person name="Aranda M."/>
        </authorList>
    </citation>
    <scope>NUCLEOTIDE SEQUENCE [LARGE SCALE GENOMIC DNA]</scope>
</reference>
<accession>A0A2B4STJ2</accession>
<evidence type="ECO:0000313" key="3">
    <source>
        <dbReference type="Proteomes" id="UP000225706"/>
    </source>
</evidence>
<keyword evidence="3" id="KW-1185">Reference proteome</keyword>
<dbReference type="OrthoDB" id="5985873at2759"/>
<dbReference type="EMBL" id="LSMT01000023">
    <property type="protein sequence ID" value="PFX32449.1"/>
    <property type="molecule type" value="Genomic_DNA"/>
</dbReference>
<sequence length="191" mass="21359">MLRSSSSGWDGTGCYPKPPKKSRIKLLTFDVFKSEGNHEMSKPPSGKNISIHVTYEETKRTVDFKKGGKVKKLRPLFLRAFSDVLSDDIAPEHVTLQEYSQRFKDFVELSLDATLDGDIKIRAITSKPLKQKASVSNESSATNLRLPSTNATGLSSEEQSNMTLEINNAASINCKRKRVTYKEEDKCKIAN</sequence>
<feature type="region of interest" description="Disordered" evidence="1">
    <location>
        <begin position="1"/>
        <end position="21"/>
    </location>
</feature>
<comment type="caution">
    <text evidence="2">The sequence shown here is derived from an EMBL/GenBank/DDBJ whole genome shotgun (WGS) entry which is preliminary data.</text>
</comment>
<organism evidence="2 3">
    <name type="scientific">Stylophora pistillata</name>
    <name type="common">Smooth cauliflower coral</name>
    <dbReference type="NCBI Taxonomy" id="50429"/>
    <lineage>
        <taxon>Eukaryota</taxon>
        <taxon>Metazoa</taxon>
        <taxon>Cnidaria</taxon>
        <taxon>Anthozoa</taxon>
        <taxon>Hexacorallia</taxon>
        <taxon>Scleractinia</taxon>
        <taxon>Astrocoeniina</taxon>
        <taxon>Pocilloporidae</taxon>
        <taxon>Stylophora</taxon>
    </lineage>
</organism>
<name>A0A2B4STJ2_STYPI</name>
<feature type="compositionally biased region" description="Polar residues" evidence="1">
    <location>
        <begin position="133"/>
        <end position="159"/>
    </location>
</feature>
<gene>
    <name evidence="2" type="ORF">AWC38_SpisGene2695</name>
</gene>
<evidence type="ECO:0000313" key="2">
    <source>
        <dbReference type="EMBL" id="PFX32449.1"/>
    </source>
</evidence>
<dbReference type="AlphaFoldDB" id="A0A2B4STJ2"/>